<name>A0A1A6A1G2_9TREE</name>
<feature type="compositionally biased region" description="Polar residues" evidence="1">
    <location>
        <begin position="195"/>
        <end position="206"/>
    </location>
</feature>
<reference evidence="3" key="2">
    <citation type="submission" date="2013-07" db="EMBL/GenBank/DDBJ databases">
        <authorList>
            <consortium name="The Broad Institute Genome Sequencing Platform"/>
            <person name="Cuomo C."/>
            <person name="Litvintseva A."/>
            <person name="Chen Y."/>
            <person name="Heitman J."/>
            <person name="Sun S."/>
            <person name="Springer D."/>
            <person name="Dromer F."/>
            <person name="Young S.K."/>
            <person name="Zeng Q."/>
            <person name="Gargeya S."/>
            <person name="Fitzgerald M."/>
            <person name="Abouelleil A."/>
            <person name="Alvarado L."/>
            <person name="Berlin A.M."/>
            <person name="Chapman S.B."/>
            <person name="Dewar J."/>
            <person name="Goldberg J."/>
            <person name="Griggs A."/>
            <person name="Gujja S."/>
            <person name="Hansen M."/>
            <person name="Howarth C."/>
            <person name="Imamovic A."/>
            <person name="Larimer J."/>
            <person name="McCowan C."/>
            <person name="Murphy C."/>
            <person name="Pearson M."/>
            <person name="Priest M."/>
            <person name="Roberts A."/>
            <person name="Saif S."/>
            <person name="Shea T."/>
            <person name="Sykes S."/>
            <person name="Wortman J."/>
            <person name="Nusbaum C."/>
            <person name="Birren B."/>
        </authorList>
    </citation>
    <scope>NUCLEOTIDE SEQUENCE</scope>
    <source>
        <strain evidence="3">CBS 10117</strain>
    </source>
</reference>
<dbReference type="EMBL" id="KI894033">
    <property type="protein sequence ID" value="OBR83885.1"/>
    <property type="molecule type" value="Genomic_DNA"/>
</dbReference>
<dbReference type="OrthoDB" id="2596262at2759"/>
<dbReference type="VEuPathDB" id="FungiDB:I303_06170"/>
<feature type="compositionally biased region" description="Low complexity" evidence="1">
    <location>
        <begin position="32"/>
        <end position="43"/>
    </location>
</feature>
<reference evidence="3" key="3">
    <citation type="submission" date="2024-02" db="EMBL/GenBank/DDBJ databases">
        <title>Comparative genomics of Cryptococcus and Kwoniella reveals pathogenesis evolution and contrasting modes of karyotype evolution via chromosome fusion or intercentromeric recombination.</title>
        <authorList>
            <person name="Coelho M.A."/>
            <person name="David-Palma M."/>
            <person name="Shea T."/>
            <person name="Bowers K."/>
            <person name="McGinley-Smith S."/>
            <person name="Mohammad A.W."/>
            <person name="Gnirke A."/>
            <person name="Yurkov A.M."/>
            <person name="Nowrousian M."/>
            <person name="Sun S."/>
            <person name="Cuomo C.A."/>
            <person name="Heitman J."/>
        </authorList>
    </citation>
    <scope>NUCLEOTIDE SEQUENCE</scope>
    <source>
        <strain evidence="3">CBS 10117</strain>
    </source>
</reference>
<dbReference type="Proteomes" id="UP000078595">
    <property type="component" value="Chromosome 7"/>
</dbReference>
<feature type="compositionally biased region" description="Gly residues" evidence="1">
    <location>
        <begin position="84"/>
        <end position="95"/>
    </location>
</feature>
<evidence type="ECO:0000313" key="2">
    <source>
        <dbReference type="EMBL" id="OBR83885.1"/>
    </source>
</evidence>
<dbReference type="EMBL" id="CP144536">
    <property type="protein sequence ID" value="WWC63548.1"/>
    <property type="molecule type" value="Genomic_DNA"/>
</dbReference>
<proteinExistence type="predicted"/>
<dbReference type="KEGG" id="kdj:28969869"/>
<dbReference type="RefSeq" id="XP_018261727.1">
    <property type="nucleotide sequence ID" value="XM_018409454.1"/>
</dbReference>
<keyword evidence="4" id="KW-1185">Reference proteome</keyword>
<dbReference type="GeneID" id="28969869"/>
<protein>
    <submittedName>
        <fullName evidence="2">Uncharacterized protein</fullName>
    </submittedName>
</protein>
<feature type="region of interest" description="Disordered" evidence="1">
    <location>
        <begin position="187"/>
        <end position="206"/>
    </location>
</feature>
<sequence length="281" mass="28748">MTSITPPKINRILPSAVKTDENQSHAIPAQKSSIIAPSSMSMSRGTIIGRGPGDTPQNTPATRPIRSIGIGRKSTLPSSSATGAGPGGGGSGDAGGRPITAANALTAKAIRGGGRGAYLKNGTHEPEHAITPGNTLSSLDQITNRLADNLGGIGEAGIGVDTDNKIAPTYERNFRAGLGELHRRLSSPEVDGTKLQPSPMISPTAPSSLISASAIRPAGSPGLDLNANTNFSVNDWPSSFSDLDVLSKSGSVISGTSRRGPILPIHTPLESSKTPEKEQAD</sequence>
<reference evidence="2" key="1">
    <citation type="submission" date="2013-07" db="EMBL/GenBank/DDBJ databases">
        <title>The Genome Sequence of Cryptococcus dejecticola CBS10117.</title>
        <authorList>
            <consortium name="The Broad Institute Genome Sequencing Platform"/>
            <person name="Cuomo C."/>
            <person name="Litvintseva A."/>
            <person name="Chen Y."/>
            <person name="Heitman J."/>
            <person name="Sun S."/>
            <person name="Springer D."/>
            <person name="Dromer F."/>
            <person name="Young S.K."/>
            <person name="Zeng Q."/>
            <person name="Gargeya S."/>
            <person name="Fitzgerald M."/>
            <person name="Abouelleil A."/>
            <person name="Alvarado L."/>
            <person name="Berlin A.M."/>
            <person name="Chapman S.B."/>
            <person name="Dewar J."/>
            <person name="Goldberg J."/>
            <person name="Griggs A."/>
            <person name="Gujja S."/>
            <person name="Hansen M."/>
            <person name="Howarth C."/>
            <person name="Imamovic A."/>
            <person name="Larimer J."/>
            <person name="McCowan C."/>
            <person name="Murphy C."/>
            <person name="Pearson M."/>
            <person name="Priest M."/>
            <person name="Roberts A."/>
            <person name="Saif S."/>
            <person name="Shea T."/>
            <person name="Sykes S."/>
            <person name="Wortman J."/>
            <person name="Nusbaum C."/>
            <person name="Birren B."/>
        </authorList>
    </citation>
    <scope>NUCLEOTIDE SEQUENCE [LARGE SCALE GENOMIC DNA]</scope>
    <source>
        <strain evidence="2">CBS 10117</strain>
    </source>
</reference>
<gene>
    <name evidence="2" type="ORF">I303_06170</name>
    <name evidence="3" type="ORF">I303_106152</name>
</gene>
<evidence type="ECO:0000256" key="1">
    <source>
        <dbReference type="SAM" id="MobiDB-lite"/>
    </source>
</evidence>
<evidence type="ECO:0000313" key="4">
    <source>
        <dbReference type="Proteomes" id="UP000078595"/>
    </source>
</evidence>
<evidence type="ECO:0000313" key="3">
    <source>
        <dbReference type="EMBL" id="WWC63548.1"/>
    </source>
</evidence>
<feature type="region of interest" description="Disordered" evidence="1">
    <location>
        <begin position="250"/>
        <end position="281"/>
    </location>
</feature>
<dbReference type="AlphaFoldDB" id="A0A1A6A1G2"/>
<feature type="region of interest" description="Disordered" evidence="1">
    <location>
        <begin position="1"/>
        <end position="99"/>
    </location>
</feature>
<accession>A0A1A6A1G2</accession>
<organism evidence="2">
    <name type="scientific">Kwoniella dejecticola CBS 10117</name>
    <dbReference type="NCBI Taxonomy" id="1296121"/>
    <lineage>
        <taxon>Eukaryota</taxon>
        <taxon>Fungi</taxon>
        <taxon>Dikarya</taxon>
        <taxon>Basidiomycota</taxon>
        <taxon>Agaricomycotina</taxon>
        <taxon>Tremellomycetes</taxon>
        <taxon>Tremellales</taxon>
        <taxon>Cryptococcaceae</taxon>
        <taxon>Kwoniella</taxon>
    </lineage>
</organism>